<evidence type="ECO:0000256" key="1">
    <source>
        <dbReference type="SAM" id="Coils"/>
    </source>
</evidence>
<feature type="region of interest" description="Disordered" evidence="2">
    <location>
        <begin position="28"/>
        <end position="59"/>
    </location>
</feature>
<dbReference type="STRING" id="27835.A0A0N4XKB7"/>
<keyword evidence="1" id="KW-0175">Coiled coil</keyword>
<reference evidence="5" key="1">
    <citation type="submission" date="2017-02" db="UniProtKB">
        <authorList>
            <consortium name="WormBaseParasite"/>
        </authorList>
    </citation>
    <scope>IDENTIFICATION</scope>
</reference>
<dbReference type="Proteomes" id="UP000271162">
    <property type="component" value="Unassembled WGS sequence"/>
</dbReference>
<sequence length="142" mass="16293">MKEAADLAQIEQMFDPDKEIEERFKRIKEEGSSEAPGNADQLKVDPQDPRMSTVSSATAFSEATAKELEDIDRLMEDAQKRVKDGEVEEKHLQNEMRTVLAATRQKSMELEKVNKEIGKFWTKQLEKVKTSLFAVSRMVYPK</sequence>
<reference evidence="3 4" key="2">
    <citation type="submission" date="2018-11" db="EMBL/GenBank/DDBJ databases">
        <authorList>
            <consortium name="Pathogen Informatics"/>
        </authorList>
    </citation>
    <scope>NUCLEOTIDE SEQUENCE [LARGE SCALE GENOMIC DNA]</scope>
</reference>
<name>A0A0N4XKB7_NIPBR</name>
<evidence type="ECO:0000313" key="5">
    <source>
        <dbReference type="WBParaSite" id="NBR_0000296901-mRNA-1"/>
    </source>
</evidence>
<dbReference type="AlphaFoldDB" id="A0A0N4XKB7"/>
<evidence type="ECO:0000313" key="4">
    <source>
        <dbReference type="Proteomes" id="UP000271162"/>
    </source>
</evidence>
<feature type="compositionally biased region" description="Polar residues" evidence="2">
    <location>
        <begin position="50"/>
        <end position="59"/>
    </location>
</feature>
<dbReference type="OMA" id="REDNLEC"/>
<accession>A0A0N4XKB7</accession>
<proteinExistence type="predicted"/>
<organism evidence="5">
    <name type="scientific">Nippostrongylus brasiliensis</name>
    <name type="common">Rat hookworm</name>
    <dbReference type="NCBI Taxonomy" id="27835"/>
    <lineage>
        <taxon>Eukaryota</taxon>
        <taxon>Metazoa</taxon>
        <taxon>Ecdysozoa</taxon>
        <taxon>Nematoda</taxon>
        <taxon>Chromadorea</taxon>
        <taxon>Rhabditida</taxon>
        <taxon>Rhabditina</taxon>
        <taxon>Rhabditomorpha</taxon>
        <taxon>Strongyloidea</taxon>
        <taxon>Heligmosomidae</taxon>
        <taxon>Nippostrongylus</taxon>
    </lineage>
</organism>
<evidence type="ECO:0000313" key="3">
    <source>
        <dbReference type="EMBL" id="VDL66559.1"/>
    </source>
</evidence>
<dbReference type="WBParaSite" id="NBR_0000296901-mRNA-1">
    <property type="protein sequence ID" value="NBR_0000296901-mRNA-1"/>
    <property type="gene ID" value="NBR_0000296901"/>
</dbReference>
<feature type="coiled-coil region" evidence="1">
    <location>
        <begin position="61"/>
        <end position="95"/>
    </location>
</feature>
<protein>
    <submittedName>
        <fullName evidence="5">V-SNARE coiled-coil homology domain-containing protein</fullName>
    </submittedName>
</protein>
<evidence type="ECO:0000256" key="2">
    <source>
        <dbReference type="SAM" id="MobiDB-lite"/>
    </source>
</evidence>
<dbReference type="EMBL" id="UYSL01003948">
    <property type="protein sequence ID" value="VDL66559.1"/>
    <property type="molecule type" value="Genomic_DNA"/>
</dbReference>
<gene>
    <name evidence="3" type="ORF">NBR_LOCUS2970</name>
</gene>
<keyword evidence="4" id="KW-1185">Reference proteome</keyword>